<evidence type="ECO:0000256" key="1">
    <source>
        <dbReference type="SAM" id="Phobius"/>
    </source>
</evidence>
<evidence type="ECO:0000313" key="3">
    <source>
        <dbReference type="Proteomes" id="UP000838756"/>
    </source>
</evidence>
<dbReference type="OrthoDB" id="247542at2759"/>
<name>A0A8S4QU26_9NEOP</name>
<proteinExistence type="predicted"/>
<keyword evidence="1" id="KW-0812">Transmembrane</keyword>
<organism evidence="2 3">
    <name type="scientific">Pararge aegeria aegeria</name>
    <dbReference type="NCBI Taxonomy" id="348720"/>
    <lineage>
        <taxon>Eukaryota</taxon>
        <taxon>Metazoa</taxon>
        <taxon>Ecdysozoa</taxon>
        <taxon>Arthropoda</taxon>
        <taxon>Hexapoda</taxon>
        <taxon>Insecta</taxon>
        <taxon>Pterygota</taxon>
        <taxon>Neoptera</taxon>
        <taxon>Endopterygota</taxon>
        <taxon>Lepidoptera</taxon>
        <taxon>Glossata</taxon>
        <taxon>Ditrysia</taxon>
        <taxon>Papilionoidea</taxon>
        <taxon>Nymphalidae</taxon>
        <taxon>Satyrinae</taxon>
        <taxon>Satyrini</taxon>
        <taxon>Parargina</taxon>
        <taxon>Pararge</taxon>
    </lineage>
</organism>
<keyword evidence="1" id="KW-0472">Membrane</keyword>
<keyword evidence="1" id="KW-1133">Transmembrane helix</keyword>
<evidence type="ECO:0000313" key="2">
    <source>
        <dbReference type="EMBL" id="CAH2220314.1"/>
    </source>
</evidence>
<feature type="transmembrane region" description="Helical" evidence="1">
    <location>
        <begin position="15"/>
        <end position="31"/>
    </location>
</feature>
<reference evidence="2" key="1">
    <citation type="submission" date="2022-03" db="EMBL/GenBank/DDBJ databases">
        <authorList>
            <person name="Lindestad O."/>
        </authorList>
    </citation>
    <scope>NUCLEOTIDE SEQUENCE</scope>
</reference>
<gene>
    <name evidence="2" type="primary">jg23505</name>
    <name evidence="2" type="ORF">PAEG_LOCUS6575</name>
</gene>
<dbReference type="Proteomes" id="UP000838756">
    <property type="component" value="Unassembled WGS sequence"/>
</dbReference>
<dbReference type="AlphaFoldDB" id="A0A8S4QU26"/>
<keyword evidence="3" id="KW-1185">Reference proteome</keyword>
<sequence>MHGVFLYIFEIRKDFLVCFSLSVLYLTYYLVEVVKRPVLHCREGDFRELLEARVPLLREAYWPTPWCVEARLQTVLGSVLRSCLLAPVHYRRYC</sequence>
<dbReference type="EMBL" id="CAKXAJ010020071">
    <property type="protein sequence ID" value="CAH2220314.1"/>
    <property type="molecule type" value="Genomic_DNA"/>
</dbReference>
<comment type="caution">
    <text evidence="2">The sequence shown here is derived from an EMBL/GenBank/DDBJ whole genome shotgun (WGS) entry which is preliminary data.</text>
</comment>
<protein>
    <submittedName>
        <fullName evidence="2">Jg23505 protein</fullName>
    </submittedName>
</protein>
<accession>A0A8S4QU26</accession>